<dbReference type="InterPro" id="IPR002068">
    <property type="entry name" value="A-crystallin/Hsp20_dom"/>
</dbReference>
<protein>
    <submittedName>
        <fullName evidence="4">Heat-shock protein Hsp20</fullName>
    </submittedName>
</protein>
<sequence>MTFMEILLNELNKQLSNLNKEFYERVMPPVDIYEDGNTLIVVADLPGFDKNKISVRITSDGVLHIEATRQIEMAGIKHLNQRPEKIRKDIKLPVRVPKDAEVQGKYENGVLTLNIPIEGVAKVKIE</sequence>
<dbReference type="CDD" id="cd06464">
    <property type="entry name" value="ACD_sHsps-like"/>
    <property type="match status" value="1"/>
</dbReference>
<evidence type="ECO:0000313" key="4">
    <source>
        <dbReference type="EMBL" id="ARM76671.1"/>
    </source>
</evidence>
<accession>A0A1W6K291</accession>
<dbReference type="EMBL" id="CP020477">
    <property type="protein sequence ID" value="ARM76671.1"/>
    <property type="molecule type" value="Genomic_DNA"/>
</dbReference>
<dbReference type="Proteomes" id="UP000193404">
    <property type="component" value="Chromosome"/>
</dbReference>
<proteinExistence type="inferred from homology"/>
<evidence type="ECO:0000256" key="2">
    <source>
        <dbReference type="RuleBase" id="RU003616"/>
    </source>
</evidence>
<organism evidence="4 5">
    <name type="scientific">Acidianus manzaensis</name>
    <dbReference type="NCBI Taxonomy" id="282676"/>
    <lineage>
        <taxon>Archaea</taxon>
        <taxon>Thermoproteota</taxon>
        <taxon>Thermoprotei</taxon>
        <taxon>Sulfolobales</taxon>
        <taxon>Sulfolobaceae</taxon>
        <taxon>Acidianus</taxon>
    </lineage>
</organism>
<gene>
    <name evidence="4" type="ORF">B6F84_12055</name>
</gene>
<dbReference type="STRING" id="282676.B6F84_12055"/>
<dbReference type="SUPFAM" id="SSF49764">
    <property type="entry name" value="HSP20-like chaperones"/>
    <property type="match status" value="1"/>
</dbReference>
<dbReference type="InterPro" id="IPR008978">
    <property type="entry name" value="HSP20-like_chaperone"/>
</dbReference>
<comment type="similarity">
    <text evidence="1 2">Belongs to the small heat shock protein (HSP20) family.</text>
</comment>
<dbReference type="NCBIfam" id="NF041799">
    <property type="entry name" value="Hsp14"/>
    <property type="match status" value="1"/>
</dbReference>
<dbReference type="KEGG" id="aman:B6F84_12055"/>
<name>A0A1W6K291_9CREN</name>
<keyword evidence="5" id="KW-1185">Reference proteome</keyword>
<evidence type="ECO:0000313" key="5">
    <source>
        <dbReference type="Proteomes" id="UP000193404"/>
    </source>
</evidence>
<dbReference type="AlphaFoldDB" id="A0A1W6K291"/>
<dbReference type="Pfam" id="PF00011">
    <property type="entry name" value="HSP20"/>
    <property type="match status" value="1"/>
</dbReference>
<dbReference type="Gene3D" id="2.60.40.790">
    <property type="match status" value="1"/>
</dbReference>
<evidence type="ECO:0000259" key="3">
    <source>
        <dbReference type="PROSITE" id="PS01031"/>
    </source>
</evidence>
<evidence type="ECO:0000256" key="1">
    <source>
        <dbReference type="PROSITE-ProRule" id="PRU00285"/>
    </source>
</evidence>
<feature type="domain" description="SHSP" evidence="3">
    <location>
        <begin position="21"/>
        <end position="126"/>
    </location>
</feature>
<dbReference type="PROSITE" id="PS01031">
    <property type="entry name" value="SHSP"/>
    <property type="match status" value="1"/>
</dbReference>
<reference evidence="4 5" key="1">
    <citation type="submission" date="2017-03" db="EMBL/GenBank/DDBJ databases">
        <title>Sulfur activation and transportation mechanism of thermophilic Archaea Acidianus manzaensis YN-25.</title>
        <authorList>
            <person name="Ma Y."/>
            <person name="Yang Y."/>
            <person name="Xia J."/>
        </authorList>
    </citation>
    <scope>NUCLEOTIDE SEQUENCE [LARGE SCALE GENOMIC DNA]</scope>
    <source>
        <strain evidence="4 5">YN-25</strain>
    </source>
</reference>